<evidence type="ECO:0000256" key="1">
    <source>
        <dbReference type="SAM" id="MobiDB-lite"/>
    </source>
</evidence>
<dbReference type="AlphaFoldDB" id="A0A8T0RFF3"/>
<dbReference type="EMBL" id="CM029047">
    <property type="protein sequence ID" value="KAG2583780.1"/>
    <property type="molecule type" value="Genomic_DNA"/>
</dbReference>
<reference evidence="2" key="1">
    <citation type="submission" date="2020-05" db="EMBL/GenBank/DDBJ databases">
        <title>WGS assembly of Panicum virgatum.</title>
        <authorList>
            <person name="Lovell J.T."/>
            <person name="Jenkins J."/>
            <person name="Shu S."/>
            <person name="Juenger T.E."/>
            <person name="Schmutz J."/>
        </authorList>
    </citation>
    <scope>NUCLEOTIDE SEQUENCE</scope>
    <source>
        <strain evidence="2">AP13</strain>
    </source>
</reference>
<sequence length="123" mass="12583">MARDPDAAALDAGAGEPGVRAGEGGRGAAPRRVPRSGRRAGRLPDGARIRHALPRARPGRLLPARRVRLCAPRPRASSPPGPSSGPPPPSSSPSLAPTFRSVASTIPILISSSVPHSSASSRR</sequence>
<evidence type="ECO:0000313" key="2">
    <source>
        <dbReference type="EMBL" id="KAG2583780.1"/>
    </source>
</evidence>
<organism evidence="2 3">
    <name type="scientific">Panicum virgatum</name>
    <name type="common">Blackwell switchgrass</name>
    <dbReference type="NCBI Taxonomy" id="38727"/>
    <lineage>
        <taxon>Eukaryota</taxon>
        <taxon>Viridiplantae</taxon>
        <taxon>Streptophyta</taxon>
        <taxon>Embryophyta</taxon>
        <taxon>Tracheophyta</taxon>
        <taxon>Spermatophyta</taxon>
        <taxon>Magnoliopsida</taxon>
        <taxon>Liliopsida</taxon>
        <taxon>Poales</taxon>
        <taxon>Poaceae</taxon>
        <taxon>PACMAD clade</taxon>
        <taxon>Panicoideae</taxon>
        <taxon>Panicodae</taxon>
        <taxon>Paniceae</taxon>
        <taxon>Panicinae</taxon>
        <taxon>Panicum</taxon>
        <taxon>Panicum sect. Hiantes</taxon>
    </lineage>
</organism>
<accession>A0A8T0RFF3</accession>
<feature type="compositionally biased region" description="Basic residues" evidence="1">
    <location>
        <begin position="49"/>
        <end position="68"/>
    </location>
</feature>
<feature type="region of interest" description="Disordered" evidence="1">
    <location>
        <begin position="1"/>
        <end position="99"/>
    </location>
</feature>
<keyword evidence="3" id="KW-1185">Reference proteome</keyword>
<feature type="compositionally biased region" description="Low complexity" evidence="1">
    <location>
        <begin position="7"/>
        <end position="20"/>
    </location>
</feature>
<protein>
    <submittedName>
        <fullName evidence="2">Uncharacterized protein</fullName>
    </submittedName>
</protein>
<name>A0A8T0RFF3_PANVG</name>
<gene>
    <name evidence="2" type="ORF">PVAP13_6KG241706</name>
</gene>
<feature type="compositionally biased region" description="Pro residues" evidence="1">
    <location>
        <begin position="77"/>
        <end position="91"/>
    </location>
</feature>
<evidence type="ECO:0000313" key="3">
    <source>
        <dbReference type="Proteomes" id="UP000823388"/>
    </source>
</evidence>
<proteinExistence type="predicted"/>
<comment type="caution">
    <text evidence="2">The sequence shown here is derived from an EMBL/GenBank/DDBJ whole genome shotgun (WGS) entry which is preliminary data.</text>
</comment>
<dbReference type="Proteomes" id="UP000823388">
    <property type="component" value="Chromosome 6K"/>
</dbReference>
<feature type="compositionally biased region" description="Basic residues" evidence="1">
    <location>
        <begin position="32"/>
        <end position="41"/>
    </location>
</feature>